<dbReference type="Proteomes" id="UP000003185">
    <property type="component" value="Unassembled WGS sequence"/>
</dbReference>
<evidence type="ECO:0000313" key="3">
    <source>
        <dbReference type="EMBL" id="EDJ93783.1"/>
    </source>
</evidence>
<name>A0A0H3PFP0_HAEI3</name>
<dbReference type="AlphaFoldDB" id="A0A0H3PFP0"/>
<dbReference type="Proteomes" id="UP000837958">
    <property type="component" value="Chromosome"/>
</dbReference>
<dbReference type="EMBL" id="OV040719">
    <property type="protein sequence ID" value="CAH0449956.1"/>
    <property type="molecule type" value="Genomic_DNA"/>
</dbReference>
<sequence>MKKYFLILASFMLVACSSSEQNLTYSTKPILNITSSLSPLIQVGTSQKSAVIKNKSQQLLNISYHLYWYDHLGVTQIWENQQESYSAQFLLKPQEQKSIDLTKPTVESKNYRLYLK</sequence>
<dbReference type="InterPro" id="IPR038483">
    <property type="entry name" value="YcfL-like_sf"/>
</dbReference>
<gene>
    <name evidence="3" type="ORF">CGSHi3655_07824</name>
    <name evidence="2" type="ORF">KRLU3655_LOCUS32</name>
</gene>
<dbReference type="Gene3D" id="2.60.40.3230">
    <property type="match status" value="1"/>
</dbReference>
<keyword evidence="1" id="KW-0732">Signal</keyword>
<dbReference type="RefSeq" id="WP_005655946.1">
    <property type="nucleotide sequence ID" value="NZ_AAZF01000001.1"/>
</dbReference>
<reference evidence="5" key="2">
    <citation type="submission" date="2021-11" db="EMBL/GenBank/DDBJ databases">
        <authorList>
            <person name="Riesbeck K."/>
        </authorList>
    </citation>
    <scope>NUCLEOTIDE SEQUENCE [LARGE SCALE GENOMIC DNA]</scope>
</reference>
<organism evidence="3 4">
    <name type="scientific">Haemophilus influenzae (strain NTHi 3655)</name>
    <dbReference type="NCBI Taxonomy" id="375177"/>
    <lineage>
        <taxon>Bacteria</taxon>
        <taxon>Pseudomonadati</taxon>
        <taxon>Pseudomonadota</taxon>
        <taxon>Gammaproteobacteria</taxon>
        <taxon>Pasteurellales</taxon>
        <taxon>Pasteurellaceae</taxon>
        <taxon>Haemophilus</taxon>
    </lineage>
</organism>
<dbReference type="EMBL" id="AAZF01000001">
    <property type="protein sequence ID" value="EDJ93783.1"/>
    <property type="molecule type" value="Genomic_DNA"/>
</dbReference>
<dbReference type="Pfam" id="PF07233">
    <property type="entry name" value="DUF1425"/>
    <property type="match status" value="1"/>
</dbReference>
<feature type="signal peptide" evidence="1">
    <location>
        <begin position="1"/>
        <end position="20"/>
    </location>
</feature>
<dbReference type="PROSITE" id="PS51257">
    <property type="entry name" value="PROKAR_LIPOPROTEIN"/>
    <property type="match status" value="1"/>
</dbReference>
<reference evidence="3 4" key="1">
    <citation type="journal article" date="2007" name="Genome Biol.">
        <title>Characterization and modeling of the Haemophilus influenzae core and supragenomes based on the complete genomic sequences of Rd and 12 clinical nontypeable strains.</title>
        <authorList>
            <person name="Hogg J.S."/>
            <person name="Hu F.Z."/>
            <person name="Janto B."/>
            <person name="Boissy R."/>
            <person name="Hayes J."/>
            <person name="Keefe R."/>
            <person name="Post J.C."/>
            <person name="Ehrlich G.D."/>
        </authorList>
    </citation>
    <scope>NUCLEOTIDE SEQUENCE [LARGE SCALE GENOMIC DNA]</scope>
    <source>
        <strain evidence="3">3655</strain>
        <strain evidence="4">NTHi 3655</strain>
    </source>
</reference>
<reference evidence="2" key="3">
    <citation type="submission" date="2024-01" db="EMBL/GenBank/DDBJ databases">
        <authorList>
            <person name="Riesbeck K."/>
        </authorList>
    </citation>
    <scope>NUCLEOTIDE SEQUENCE</scope>
    <source>
        <strain evidence="2">3655</strain>
    </source>
</reference>
<evidence type="ECO:0000313" key="2">
    <source>
        <dbReference type="EMBL" id="CAH0449956.1"/>
    </source>
</evidence>
<dbReference type="InterPro" id="IPR010824">
    <property type="entry name" value="DUF1425"/>
</dbReference>
<dbReference type="CDD" id="cd09030">
    <property type="entry name" value="DUF1425"/>
    <property type="match status" value="1"/>
</dbReference>
<protein>
    <submittedName>
        <fullName evidence="2">DUF1425 domain-containing protein</fullName>
    </submittedName>
</protein>
<evidence type="ECO:0000313" key="5">
    <source>
        <dbReference type="Proteomes" id="UP000837958"/>
    </source>
</evidence>
<evidence type="ECO:0000256" key="1">
    <source>
        <dbReference type="SAM" id="SignalP"/>
    </source>
</evidence>
<proteinExistence type="predicted"/>
<evidence type="ECO:0000313" key="4">
    <source>
        <dbReference type="Proteomes" id="UP000003185"/>
    </source>
</evidence>
<feature type="chain" id="PRO_5002617196" evidence="1">
    <location>
        <begin position="21"/>
        <end position="116"/>
    </location>
</feature>
<accession>A0A0H3PFP0</accession>